<evidence type="ECO:0000313" key="1">
    <source>
        <dbReference type="EMBL" id="QDT05703.1"/>
    </source>
</evidence>
<sequence>MVHRPLDFPNRSPFLFDLDDSFKCWVILGRLGGAGARPNPLFRSYFLWAKSMKPEIVALIGVRGGSQRVKNKNSRPFAGSNLLSIKVETLLSVRGISRVIVNSECEQLLDIARRAGAETVVRDPAFATDHVTTSDYYKHVAENCPGDIILSATVTTPLFRSESYEIGIRQFEDAERAGYDSVTSCCAVKEFLYQDGKALNYDPSRQVRSQDLPNIVAINYGYSIIRRTDMIRLKNIVGRQPLMVETPRVESIDIDTAEDFFIAATLYQALREQVPARAAA</sequence>
<accession>A0A517NEZ5</accession>
<protein>
    <submittedName>
        <fullName evidence="1">Cytidylyltransferase</fullName>
    </submittedName>
</protein>
<organism evidence="1 2">
    <name type="scientific">Rubripirellula lacrimiformis</name>
    <dbReference type="NCBI Taxonomy" id="1930273"/>
    <lineage>
        <taxon>Bacteria</taxon>
        <taxon>Pseudomonadati</taxon>
        <taxon>Planctomycetota</taxon>
        <taxon>Planctomycetia</taxon>
        <taxon>Pirellulales</taxon>
        <taxon>Pirellulaceae</taxon>
        <taxon>Rubripirellula</taxon>
    </lineage>
</organism>
<dbReference type="PANTHER" id="PTHR21485">
    <property type="entry name" value="HAD SUPERFAMILY MEMBERS CMAS AND KDSC"/>
    <property type="match status" value="1"/>
</dbReference>
<reference evidence="1 2" key="1">
    <citation type="submission" date="2019-02" db="EMBL/GenBank/DDBJ databases">
        <title>Deep-cultivation of Planctomycetes and their phenomic and genomic characterization uncovers novel biology.</title>
        <authorList>
            <person name="Wiegand S."/>
            <person name="Jogler M."/>
            <person name="Boedeker C."/>
            <person name="Pinto D."/>
            <person name="Vollmers J."/>
            <person name="Rivas-Marin E."/>
            <person name="Kohn T."/>
            <person name="Peeters S.H."/>
            <person name="Heuer A."/>
            <person name="Rast P."/>
            <person name="Oberbeckmann S."/>
            <person name="Bunk B."/>
            <person name="Jeske O."/>
            <person name="Meyerdierks A."/>
            <person name="Storesund J.E."/>
            <person name="Kallscheuer N."/>
            <person name="Luecker S."/>
            <person name="Lage O.M."/>
            <person name="Pohl T."/>
            <person name="Merkel B.J."/>
            <person name="Hornburger P."/>
            <person name="Mueller R.-W."/>
            <person name="Bruemmer F."/>
            <person name="Labrenz M."/>
            <person name="Spormann A.M."/>
            <person name="Op den Camp H."/>
            <person name="Overmann J."/>
            <person name="Amann R."/>
            <person name="Jetten M.S.M."/>
            <person name="Mascher T."/>
            <person name="Medema M.H."/>
            <person name="Devos D.P."/>
            <person name="Kaster A.-K."/>
            <person name="Ovreas L."/>
            <person name="Rohde M."/>
            <person name="Galperin M.Y."/>
            <person name="Jogler C."/>
        </authorList>
    </citation>
    <scope>NUCLEOTIDE SEQUENCE [LARGE SCALE GENOMIC DNA]</scope>
    <source>
        <strain evidence="1 2">K22_7</strain>
    </source>
</reference>
<evidence type="ECO:0000313" key="2">
    <source>
        <dbReference type="Proteomes" id="UP000318538"/>
    </source>
</evidence>
<dbReference type="Pfam" id="PF02348">
    <property type="entry name" value="CTP_transf_3"/>
    <property type="match status" value="1"/>
</dbReference>
<keyword evidence="2" id="KW-1185">Reference proteome</keyword>
<keyword evidence="1" id="KW-0808">Transferase</keyword>
<dbReference type="CDD" id="cd02513">
    <property type="entry name" value="CMP-NeuAc_Synthase"/>
    <property type="match status" value="1"/>
</dbReference>
<dbReference type="InterPro" id="IPR050793">
    <property type="entry name" value="CMP-NeuNAc_synthase"/>
</dbReference>
<dbReference type="OrthoDB" id="9805604at2"/>
<keyword evidence="1" id="KW-0548">Nucleotidyltransferase</keyword>
<dbReference type="GO" id="GO:0008781">
    <property type="term" value="F:N-acylneuraminate cytidylyltransferase activity"/>
    <property type="evidence" value="ECO:0007669"/>
    <property type="project" value="TreeGrafter"/>
</dbReference>
<dbReference type="InterPro" id="IPR003329">
    <property type="entry name" value="Cytidylyl_trans"/>
</dbReference>
<name>A0A517NEZ5_9BACT</name>
<dbReference type="InterPro" id="IPR029044">
    <property type="entry name" value="Nucleotide-diphossugar_trans"/>
</dbReference>
<dbReference type="Proteomes" id="UP000318538">
    <property type="component" value="Chromosome"/>
</dbReference>
<proteinExistence type="predicted"/>
<gene>
    <name evidence="1" type="ORF">K227x_41060</name>
</gene>
<dbReference type="Gene3D" id="3.90.550.10">
    <property type="entry name" value="Spore Coat Polysaccharide Biosynthesis Protein SpsA, Chain A"/>
    <property type="match status" value="1"/>
</dbReference>
<dbReference type="KEGG" id="rlc:K227x_41060"/>
<dbReference type="PANTHER" id="PTHR21485:SF6">
    <property type="entry name" value="N-ACYLNEURAMINATE CYTIDYLYLTRANSFERASE-RELATED"/>
    <property type="match status" value="1"/>
</dbReference>
<dbReference type="AlphaFoldDB" id="A0A517NEZ5"/>
<dbReference type="EMBL" id="CP036525">
    <property type="protein sequence ID" value="QDT05703.1"/>
    <property type="molecule type" value="Genomic_DNA"/>
</dbReference>
<dbReference type="SUPFAM" id="SSF53448">
    <property type="entry name" value="Nucleotide-diphospho-sugar transferases"/>
    <property type="match status" value="1"/>
</dbReference>